<dbReference type="PROSITE" id="PS50157">
    <property type="entry name" value="ZINC_FINGER_C2H2_2"/>
    <property type="match status" value="13"/>
</dbReference>
<keyword evidence="6" id="KW-0238">DNA-binding</keyword>
<feature type="region of interest" description="Disordered" evidence="9">
    <location>
        <begin position="720"/>
        <end position="744"/>
    </location>
</feature>
<keyword evidence="2" id="KW-0479">Metal-binding</keyword>
<evidence type="ECO:0000313" key="11">
    <source>
        <dbReference type="EMBL" id="KAJ4425886.1"/>
    </source>
</evidence>
<dbReference type="Proteomes" id="UP001148838">
    <property type="component" value="Unassembled WGS sequence"/>
</dbReference>
<evidence type="ECO:0000313" key="12">
    <source>
        <dbReference type="Proteomes" id="UP001148838"/>
    </source>
</evidence>
<dbReference type="PANTHER" id="PTHR16515:SF49">
    <property type="entry name" value="GASTRULA ZINC FINGER PROTEIN XLCGF49.1-LIKE-RELATED"/>
    <property type="match status" value="1"/>
</dbReference>
<evidence type="ECO:0000259" key="10">
    <source>
        <dbReference type="PROSITE" id="PS50157"/>
    </source>
</evidence>
<gene>
    <name evidence="11" type="ORF">ANN_27512</name>
</gene>
<dbReference type="SUPFAM" id="SSF57667">
    <property type="entry name" value="beta-beta-alpha zinc fingers"/>
    <property type="match status" value="7"/>
</dbReference>
<feature type="domain" description="C2H2-type" evidence="10">
    <location>
        <begin position="327"/>
        <end position="354"/>
    </location>
</feature>
<dbReference type="Pfam" id="PF00096">
    <property type="entry name" value="zf-C2H2"/>
    <property type="match status" value="9"/>
</dbReference>
<feature type="domain" description="C2H2-type" evidence="10">
    <location>
        <begin position="300"/>
        <end position="318"/>
    </location>
</feature>
<dbReference type="InterPro" id="IPR013087">
    <property type="entry name" value="Znf_C2H2_type"/>
</dbReference>
<evidence type="ECO:0000256" key="8">
    <source>
        <dbReference type="PROSITE-ProRule" id="PRU00042"/>
    </source>
</evidence>
<feature type="domain" description="C2H2-type" evidence="10">
    <location>
        <begin position="466"/>
        <end position="493"/>
    </location>
</feature>
<keyword evidence="12" id="KW-1185">Reference proteome</keyword>
<feature type="domain" description="C2H2-type" evidence="10">
    <location>
        <begin position="410"/>
        <end position="437"/>
    </location>
</feature>
<accession>A0ABQ8RW41</accession>
<feature type="domain" description="C2H2-type" evidence="10">
    <location>
        <begin position="382"/>
        <end position="409"/>
    </location>
</feature>
<evidence type="ECO:0000256" key="4">
    <source>
        <dbReference type="ARBA" id="ARBA00022771"/>
    </source>
</evidence>
<keyword evidence="3" id="KW-0677">Repeat</keyword>
<feature type="region of interest" description="Disordered" evidence="9">
    <location>
        <begin position="122"/>
        <end position="154"/>
    </location>
</feature>
<dbReference type="InterPro" id="IPR050331">
    <property type="entry name" value="Zinc_finger"/>
</dbReference>
<proteinExistence type="predicted"/>
<keyword evidence="5" id="KW-0862">Zinc</keyword>
<evidence type="ECO:0000256" key="2">
    <source>
        <dbReference type="ARBA" id="ARBA00022723"/>
    </source>
</evidence>
<feature type="domain" description="C2H2-type" evidence="10">
    <location>
        <begin position="272"/>
        <end position="299"/>
    </location>
</feature>
<dbReference type="PROSITE" id="PS00028">
    <property type="entry name" value="ZINC_FINGER_C2H2_1"/>
    <property type="match status" value="12"/>
</dbReference>
<sequence>MSVSDSTVSFVMDAIKMESEDYSWVTQASDDSDIEEKKPLLKGLHEAYADAALPYRTVARWVKVFREGRDVVQDDPAWRTTQFNSLLPCWMLIADELRSHRPCWTGTKGKMTTFLDESSLWTKPGHAHTNQPNLERQSNEWKHPGSSRPKKVRPTQSAVKVKFIVVYDIDGEGSLSNLHLTGIKKECVNYSYDQTSDIKVEDTVLPVECPVVKHEAVNESCFLDIVKQEWLPETVSLEEEILPDRCDVCGKCFAVHGNLKVHSRQHTGEKPFKCKECGRSFTASATLKCHVLVHSGDKPYKCDICKMSFSQKSNLRRHLSNRGKDLFQCVLCGQWFLDSNLLKTHERLHTSHEGLKCADCDECYGNSVDLKRHMIQHADERFKCNVCGKCFCDSGRLVCHVRHHTTEREFKCQLCEKAFAYSINLKRHMLRHTGESPYKCDVCGRCFFEPGQLKIHLRQHTGEKPFKCNVCGKVFSQSAYLKCHVRNHSGEKPYKCHFCDKCFTQFSSLKLHLLKHTGEKPFKCDVCGKCFTESRRLKVHFSQHTGIKRYKCDVCEKSFSHSINLKRHMLRHRDERSFKCDVCGKCFFENAQLKGHLRVHTGKNLTIVMDETEMESERYTFAVHSNDNSCTEEEPLSEQEGNLSDVDMMDIKEEWLDDSFDDTSETAESSHFPVMKCEVEDENFLGWDETAVNEDCVDSTSKVKVEECLERISFPVVKLEPQDETSLGQDEAGKNEDSVDHSSDPAPEVIAEQNAVGINSPVMEHEAQIEIHKKGDNSPVKTTLDTTKEKQIAVLRPQVLPLQTKFDSDVHFLPGVDDLDGQKTGNVNNNPTCDVDVADEGNSRKLQDEPFRTDGVLSRSIPVTRKRRCEELCRLKVEFYSKRLKYLETESKIKGRIFEIEKKIREIEFAKLENGLFM</sequence>
<evidence type="ECO:0000256" key="5">
    <source>
        <dbReference type="ARBA" id="ARBA00022833"/>
    </source>
</evidence>
<dbReference type="InterPro" id="IPR036236">
    <property type="entry name" value="Znf_C2H2_sf"/>
</dbReference>
<protein>
    <recommendedName>
        <fullName evidence="10">C2H2-type domain-containing protein</fullName>
    </recommendedName>
</protein>
<feature type="domain" description="C2H2-type" evidence="10">
    <location>
        <begin position="550"/>
        <end position="577"/>
    </location>
</feature>
<evidence type="ECO:0000256" key="6">
    <source>
        <dbReference type="ARBA" id="ARBA00023125"/>
    </source>
</evidence>
<organism evidence="11 12">
    <name type="scientific">Periplaneta americana</name>
    <name type="common">American cockroach</name>
    <name type="synonym">Blatta americana</name>
    <dbReference type="NCBI Taxonomy" id="6978"/>
    <lineage>
        <taxon>Eukaryota</taxon>
        <taxon>Metazoa</taxon>
        <taxon>Ecdysozoa</taxon>
        <taxon>Arthropoda</taxon>
        <taxon>Hexapoda</taxon>
        <taxon>Insecta</taxon>
        <taxon>Pterygota</taxon>
        <taxon>Neoptera</taxon>
        <taxon>Polyneoptera</taxon>
        <taxon>Dictyoptera</taxon>
        <taxon>Blattodea</taxon>
        <taxon>Blattoidea</taxon>
        <taxon>Blattidae</taxon>
        <taxon>Blattinae</taxon>
        <taxon>Periplaneta</taxon>
    </lineage>
</organism>
<reference evidence="11 12" key="1">
    <citation type="journal article" date="2022" name="Allergy">
        <title>Genome assembly and annotation of Periplaneta americana reveal a comprehensive cockroach allergen profile.</title>
        <authorList>
            <person name="Wang L."/>
            <person name="Xiong Q."/>
            <person name="Saelim N."/>
            <person name="Wang L."/>
            <person name="Nong W."/>
            <person name="Wan A.T."/>
            <person name="Shi M."/>
            <person name="Liu X."/>
            <person name="Cao Q."/>
            <person name="Hui J.H.L."/>
            <person name="Sookrung N."/>
            <person name="Leung T.F."/>
            <person name="Tungtrongchitr A."/>
            <person name="Tsui S.K.W."/>
        </authorList>
    </citation>
    <scope>NUCLEOTIDE SEQUENCE [LARGE SCALE GENOMIC DNA]</scope>
    <source>
        <strain evidence="11">PWHHKU_190912</strain>
    </source>
</reference>
<evidence type="ECO:0000256" key="9">
    <source>
        <dbReference type="SAM" id="MobiDB-lite"/>
    </source>
</evidence>
<comment type="subcellular location">
    <subcellularLocation>
        <location evidence="1">Nucleus</location>
    </subcellularLocation>
</comment>
<keyword evidence="7" id="KW-0539">Nucleus</keyword>
<feature type="compositionally biased region" description="Basic and acidic residues" evidence="9">
    <location>
        <begin position="731"/>
        <end position="743"/>
    </location>
</feature>
<dbReference type="SMART" id="SM00355">
    <property type="entry name" value="ZnF_C2H2"/>
    <property type="match status" value="13"/>
</dbReference>
<name>A0ABQ8RW41_PERAM</name>
<feature type="domain" description="C2H2-type" evidence="10">
    <location>
        <begin position="244"/>
        <end position="271"/>
    </location>
</feature>
<feature type="domain" description="C2H2-type" evidence="10">
    <location>
        <begin position="355"/>
        <end position="382"/>
    </location>
</feature>
<feature type="domain" description="C2H2-type" evidence="10">
    <location>
        <begin position="438"/>
        <end position="465"/>
    </location>
</feature>
<comment type="caution">
    <text evidence="11">The sequence shown here is derived from an EMBL/GenBank/DDBJ whole genome shotgun (WGS) entry which is preliminary data.</text>
</comment>
<feature type="domain" description="C2H2-type" evidence="10">
    <location>
        <begin position="522"/>
        <end position="549"/>
    </location>
</feature>
<evidence type="ECO:0000256" key="7">
    <source>
        <dbReference type="ARBA" id="ARBA00023242"/>
    </source>
</evidence>
<dbReference type="PANTHER" id="PTHR16515">
    <property type="entry name" value="PR DOMAIN ZINC FINGER PROTEIN"/>
    <property type="match status" value="1"/>
</dbReference>
<dbReference type="Gene3D" id="3.30.160.60">
    <property type="entry name" value="Classic Zinc Finger"/>
    <property type="match status" value="12"/>
</dbReference>
<feature type="domain" description="C2H2-type" evidence="10">
    <location>
        <begin position="494"/>
        <end position="521"/>
    </location>
</feature>
<keyword evidence="4 8" id="KW-0863">Zinc-finger</keyword>
<dbReference type="EMBL" id="JAJSOF020000041">
    <property type="protein sequence ID" value="KAJ4425886.1"/>
    <property type="molecule type" value="Genomic_DNA"/>
</dbReference>
<feature type="domain" description="C2H2-type" evidence="10">
    <location>
        <begin position="578"/>
        <end position="605"/>
    </location>
</feature>
<evidence type="ECO:0000256" key="1">
    <source>
        <dbReference type="ARBA" id="ARBA00004123"/>
    </source>
</evidence>
<evidence type="ECO:0000256" key="3">
    <source>
        <dbReference type="ARBA" id="ARBA00022737"/>
    </source>
</evidence>